<dbReference type="AlphaFoldDB" id="A0A917XQK0"/>
<sequence length="68" mass="7164">MGLTVNDGLALLAVATALRVFLPDLRVVTRRLLRASVQAGVAELVQTRPARPADTLVPSRVASQDGEA</sequence>
<evidence type="ECO:0000313" key="2">
    <source>
        <dbReference type="Proteomes" id="UP000653411"/>
    </source>
</evidence>
<comment type="caution">
    <text evidence="1">The sequence shown here is derived from an EMBL/GenBank/DDBJ whole genome shotgun (WGS) entry which is preliminary data.</text>
</comment>
<dbReference type="Proteomes" id="UP000653411">
    <property type="component" value="Unassembled WGS sequence"/>
</dbReference>
<accession>A0A917XQK0</accession>
<organism evidence="1 2">
    <name type="scientific">Streptomyces fuscichromogenes</name>
    <dbReference type="NCBI Taxonomy" id="1324013"/>
    <lineage>
        <taxon>Bacteria</taxon>
        <taxon>Bacillati</taxon>
        <taxon>Actinomycetota</taxon>
        <taxon>Actinomycetes</taxon>
        <taxon>Kitasatosporales</taxon>
        <taxon>Streptomycetaceae</taxon>
        <taxon>Streptomyces</taxon>
    </lineage>
</organism>
<proteinExistence type="predicted"/>
<reference evidence="1" key="1">
    <citation type="journal article" date="2014" name="Int. J. Syst. Evol. Microbiol.">
        <title>Complete genome sequence of Corynebacterium casei LMG S-19264T (=DSM 44701T), isolated from a smear-ripened cheese.</title>
        <authorList>
            <consortium name="US DOE Joint Genome Institute (JGI-PGF)"/>
            <person name="Walter F."/>
            <person name="Albersmeier A."/>
            <person name="Kalinowski J."/>
            <person name="Ruckert C."/>
        </authorList>
    </citation>
    <scope>NUCLEOTIDE SEQUENCE</scope>
    <source>
        <strain evidence="1">CGMCC 4.7110</strain>
    </source>
</reference>
<protein>
    <submittedName>
        <fullName evidence="1">Uncharacterized protein</fullName>
    </submittedName>
</protein>
<evidence type="ECO:0000313" key="1">
    <source>
        <dbReference type="EMBL" id="GGN45785.1"/>
    </source>
</evidence>
<gene>
    <name evidence="1" type="ORF">GCM10011578_098040</name>
</gene>
<keyword evidence="2" id="KW-1185">Reference proteome</keyword>
<dbReference type="EMBL" id="BMML01000049">
    <property type="protein sequence ID" value="GGN45785.1"/>
    <property type="molecule type" value="Genomic_DNA"/>
</dbReference>
<reference evidence="1" key="2">
    <citation type="submission" date="2020-09" db="EMBL/GenBank/DDBJ databases">
        <authorList>
            <person name="Sun Q."/>
            <person name="Zhou Y."/>
        </authorList>
    </citation>
    <scope>NUCLEOTIDE SEQUENCE</scope>
    <source>
        <strain evidence="1">CGMCC 4.7110</strain>
    </source>
</reference>
<name>A0A917XQK0_9ACTN</name>